<evidence type="ECO:0000313" key="2">
    <source>
        <dbReference type="Proteomes" id="UP000003242"/>
    </source>
</evidence>
<sequence length="78" mass="8169">MCMNPLKLLFGGGGGVQKVPVIAPTAPPPTMTNVQDSTGGADIADAVRRAKKKRGFSSTVLKDWQSQDNTILGKKTLG</sequence>
<organism evidence="1 2">
    <name type="scientific">Megasphaera lornae</name>
    <dbReference type="NCBI Taxonomy" id="1000568"/>
    <lineage>
        <taxon>Bacteria</taxon>
        <taxon>Bacillati</taxon>
        <taxon>Bacillota</taxon>
        <taxon>Negativicutes</taxon>
        <taxon>Veillonellales</taxon>
        <taxon>Veillonellaceae</taxon>
        <taxon>Megasphaera</taxon>
    </lineage>
</organism>
<dbReference type="EMBL" id="ADGP01000020">
    <property type="protein sequence ID" value="EFD93891.1"/>
    <property type="molecule type" value="Genomic_DNA"/>
</dbReference>
<comment type="caution">
    <text evidence="1">The sequence shown here is derived from an EMBL/GenBank/DDBJ whole genome shotgun (WGS) entry which is preliminary data.</text>
</comment>
<proteinExistence type="predicted"/>
<dbReference type="AlphaFoldDB" id="D3LVG4"/>
<accession>D3LVG4</accession>
<reference evidence="2" key="1">
    <citation type="submission" date="2009-12" db="EMBL/GenBank/DDBJ databases">
        <title>Sequence of Clostridiales genomosp. BVAB3 str. UPII9-5.</title>
        <authorList>
            <person name="Madupu R."/>
            <person name="Durkin A.S."/>
            <person name="Torralba M."/>
            <person name="Methe B."/>
            <person name="Sutton G.G."/>
            <person name="Strausberg R.L."/>
            <person name="Nelson K.E."/>
        </authorList>
    </citation>
    <scope>NUCLEOTIDE SEQUENCE [LARGE SCALE GENOMIC DNA]</scope>
    <source>
        <strain evidence="2">28L</strain>
    </source>
</reference>
<gene>
    <name evidence="1" type="ORF">HMPREF0889_0288</name>
</gene>
<protein>
    <submittedName>
        <fullName evidence="1">Uncharacterized protein</fullName>
    </submittedName>
</protein>
<name>D3LVG4_9FIRM</name>
<evidence type="ECO:0000313" key="1">
    <source>
        <dbReference type="EMBL" id="EFD93891.1"/>
    </source>
</evidence>
<dbReference type="STRING" id="699218.HMPREF0889_0288"/>
<dbReference type="Proteomes" id="UP000003242">
    <property type="component" value="Unassembled WGS sequence"/>
</dbReference>